<dbReference type="eggNOG" id="COG0457">
    <property type="taxonomic scope" value="Bacteria"/>
</dbReference>
<feature type="repeat" description="TPR" evidence="3">
    <location>
        <begin position="124"/>
        <end position="157"/>
    </location>
</feature>
<name>T2GGF8_MEGG1</name>
<dbReference type="PANTHER" id="PTHR44943">
    <property type="entry name" value="CELLULOSE SYNTHASE OPERON PROTEIN C"/>
    <property type="match status" value="1"/>
</dbReference>
<dbReference type="InterPro" id="IPR036680">
    <property type="entry name" value="SPOR-like_sf"/>
</dbReference>
<evidence type="ECO:0000256" key="4">
    <source>
        <dbReference type="SAM" id="MobiDB-lite"/>
    </source>
</evidence>
<dbReference type="InterPro" id="IPR019734">
    <property type="entry name" value="TPR_rpt"/>
</dbReference>
<dbReference type="SUPFAM" id="SSF110997">
    <property type="entry name" value="Sporulation related repeat"/>
    <property type="match status" value="1"/>
</dbReference>
<feature type="repeat" description="TPR" evidence="3">
    <location>
        <begin position="90"/>
        <end position="123"/>
    </location>
</feature>
<feature type="region of interest" description="Disordered" evidence="4">
    <location>
        <begin position="236"/>
        <end position="382"/>
    </location>
</feature>
<dbReference type="InterPro" id="IPR051685">
    <property type="entry name" value="Ycf3/AcsC/BcsC/TPR_MFPF"/>
</dbReference>
<feature type="compositionally biased region" description="Basic and acidic residues" evidence="4">
    <location>
        <begin position="279"/>
        <end position="298"/>
    </location>
</feature>
<sequence>MVRAVLTMAGLSSGRPGRPVLAAVVVLACCVVLVAASCKTASKQQMSQGLAPPPSTTDAERLGDQYMANNMAQAAIPQFEQALAAGASKASVAWRIGNAYFSLKKWPEALEAFRQAIAADPRLAVAYEGAGYASFELGRFEEAVMFFEQATELAPAHWVPHAFLAVLYRLDGNRDQAMAEKETTLTLAGEANKLMASDTIRRALNRALALRDKAALPPPEDAAVQDLALLEAPDRPRTQTAGRDQPAASGASAVPDDILDPLSPDMDILGLGDQSGGQSDDRPGRTQTRRQERGRDSGGETPSSITGQAGARDALPPAAVSANATPPHDIAPPSTARNTADDTRAKEFSANATNATAARQDANATAARQDANATAARQDANATPADVQYVISTPLLSPGAAKAQAAKAQAEAKQAEARQAEARQAEVKQAEAKLPGKESDPGNRTAVTAPTAAEGPARQDSAPAFEARNASASAESVASSNGTSRRTGSLPAQPGPGEPFVYSLLESSWKSRDRAVERANYLRLRGVRAQLMEADLGPKGLHYRVMIGSRQQKGAIEAIKKELDARFGLHGLVILRIRPGSLEE</sequence>
<dbReference type="PROSITE" id="PS51257">
    <property type="entry name" value="PROKAR_LIPOPROTEIN"/>
    <property type="match status" value="1"/>
</dbReference>
<evidence type="ECO:0000256" key="2">
    <source>
        <dbReference type="ARBA" id="ARBA00022803"/>
    </source>
</evidence>
<gene>
    <name evidence="5" type="ORF">DGI_3437</name>
</gene>
<dbReference type="HOGENOM" id="CLU_466707_0_0_7"/>
<keyword evidence="6" id="KW-1185">Reference proteome</keyword>
<evidence type="ECO:0000256" key="3">
    <source>
        <dbReference type="PROSITE-ProRule" id="PRU00339"/>
    </source>
</evidence>
<keyword evidence="2 3" id="KW-0802">TPR repeat</keyword>
<dbReference type="Gene3D" id="1.25.40.10">
    <property type="entry name" value="Tetratricopeptide repeat domain"/>
    <property type="match status" value="1"/>
</dbReference>
<feature type="compositionally biased region" description="Low complexity" evidence="4">
    <location>
        <begin position="267"/>
        <end position="278"/>
    </location>
</feature>
<accession>T2GGF8</accession>
<dbReference type="EMBL" id="CP006585">
    <property type="protein sequence ID" value="AGW15117.1"/>
    <property type="molecule type" value="Genomic_DNA"/>
</dbReference>
<feature type="region of interest" description="Disordered" evidence="4">
    <location>
        <begin position="412"/>
        <end position="497"/>
    </location>
</feature>
<proteinExistence type="predicted"/>
<dbReference type="PROSITE" id="PS50005">
    <property type="entry name" value="TPR"/>
    <property type="match status" value="2"/>
</dbReference>
<dbReference type="GO" id="GO:0042834">
    <property type="term" value="F:peptidoglycan binding"/>
    <property type="evidence" value="ECO:0007669"/>
    <property type="project" value="InterPro"/>
</dbReference>
<dbReference type="STRING" id="1121448.DGI_3437"/>
<organism evidence="5 6">
    <name type="scientific">Megalodesulfovibrio gigas (strain ATCC 19364 / DSM 1382 / NCIMB 9332 / VKM B-1759)</name>
    <name type="common">Desulfovibrio gigas</name>
    <dbReference type="NCBI Taxonomy" id="1121448"/>
    <lineage>
        <taxon>Bacteria</taxon>
        <taxon>Pseudomonadati</taxon>
        <taxon>Thermodesulfobacteriota</taxon>
        <taxon>Desulfovibrionia</taxon>
        <taxon>Desulfovibrionales</taxon>
        <taxon>Desulfovibrionaceae</taxon>
        <taxon>Megalodesulfovibrio</taxon>
    </lineage>
</organism>
<evidence type="ECO:0000313" key="6">
    <source>
        <dbReference type="Proteomes" id="UP000016587"/>
    </source>
</evidence>
<dbReference type="Pfam" id="PF13424">
    <property type="entry name" value="TPR_12"/>
    <property type="match status" value="1"/>
</dbReference>
<keyword evidence="1" id="KW-0677">Repeat</keyword>
<feature type="compositionally biased region" description="Low complexity" evidence="4">
    <location>
        <begin position="461"/>
        <end position="480"/>
    </location>
</feature>
<dbReference type="PATRIC" id="fig|1121448.10.peg.3387"/>
<feature type="compositionally biased region" description="Basic and acidic residues" evidence="4">
    <location>
        <begin position="413"/>
        <end position="441"/>
    </location>
</feature>
<feature type="compositionally biased region" description="Low complexity" evidence="4">
    <location>
        <begin position="350"/>
        <end position="382"/>
    </location>
</feature>
<dbReference type="Proteomes" id="UP000016587">
    <property type="component" value="Chromosome"/>
</dbReference>
<dbReference type="KEGG" id="dgg:DGI_3437"/>
<dbReference type="SUPFAM" id="SSF48452">
    <property type="entry name" value="TPR-like"/>
    <property type="match status" value="1"/>
</dbReference>
<evidence type="ECO:0000256" key="1">
    <source>
        <dbReference type="ARBA" id="ARBA00022737"/>
    </source>
</evidence>
<dbReference type="PANTHER" id="PTHR44943:SF8">
    <property type="entry name" value="TPR REPEAT-CONTAINING PROTEIN MJ0263"/>
    <property type="match status" value="1"/>
</dbReference>
<dbReference type="SMART" id="SM00028">
    <property type="entry name" value="TPR"/>
    <property type="match status" value="2"/>
</dbReference>
<protein>
    <submittedName>
        <fullName evidence="5">Uncharacterized protein</fullName>
    </submittedName>
</protein>
<reference evidence="6" key="2">
    <citation type="submission" date="2013-07" db="EMBL/GenBank/DDBJ databases">
        <authorList>
            <person name="Morais-Silva F.O."/>
            <person name="Rezende A.M."/>
            <person name="Pimentel C."/>
            <person name="Resende D.M."/>
            <person name="Santos C.I."/>
            <person name="Clemente C."/>
            <person name="de Oliveira L.M."/>
            <person name="da Silva S.M."/>
            <person name="Costa D.A."/>
            <person name="Varela-Raposo A."/>
            <person name="Horacio E.C.A."/>
            <person name="Matos M."/>
            <person name="Flores O."/>
            <person name="Ruiz J.C."/>
            <person name="Rodrigues-Pousada C."/>
        </authorList>
    </citation>
    <scope>NUCLEOTIDE SEQUENCE [LARGE SCALE GENOMIC DNA]</scope>
    <source>
        <strain evidence="6">ATCC 19364 / DSM 1382 / NCIMB 9332 / VKM B-1759</strain>
    </source>
</reference>
<dbReference type="InterPro" id="IPR011990">
    <property type="entry name" value="TPR-like_helical_dom_sf"/>
</dbReference>
<evidence type="ECO:0000313" key="5">
    <source>
        <dbReference type="EMBL" id="AGW15117.1"/>
    </source>
</evidence>
<reference evidence="5 6" key="1">
    <citation type="journal article" date="2013" name="J. Bacteriol.">
        <title>Roles of HynAB and Ech, the only two hydrogenases found in the model sulfate reducer Desulfovibrio gigas.</title>
        <authorList>
            <person name="Morais-Silva F.O."/>
            <person name="Santos C.I."/>
            <person name="Rodrigues R."/>
            <person name="Pereira I.A."/>
            <person name="Rodrigues-Pousada C."/>
        </authorList>
    </citation>
    <scope>NUCLEOTIDE SEQUENCE [LARGE SCALE GENOMIC DNA]</scope>
    <source>
        <strain evidence="6">ATCC 19364 / DSM 1382 / NCIMB 9332 / VKM B-1759</strain>
    </source>
</reference>
<dbReference type="AlphaFoldDB" id="T2GGF8"/>